<proteinExistence type="predicted"/>
<dbReference type="Gene3D" id="3.40.50.720">
    <property type="entry name" value="NAD(P)-binding Rossmann-like Domain"/>
    <property type="match status" value="1"/>
</dbReference>
<dbReference type="Pfam" id="PF13781">
    <property type="entry name" value="DoxX_3"/>
    <property type="match status" value="1"/>
</dbReference>
<feature type="domain" description="NAD(P)-binding" evidence="2">
    <location>
        <begin position="7"/>
        <end position="150"/>
    </location>
</feature>
<dbReference type="SUPFAM" id="SSF51735">
    <property type="entry name" value="NAD(P)-binding Rossmann-fold domains"/>
    <property type="match status" value="1"/>
</dbReference>
<dbReference type="InterPro" id="IPR051207">
    <property type="entry name" value="ComplexI_NDUFA9_subunit"/>
</dbReference>
<evidence type="ECO:0000313" key="4">
    <source>
        <dbReference type="Proteomes" id="UP000199236"/>
    </source>
</evidence>
<evidence type="ECO:0000313" key="3">
    <source>
        <dbReference type="EMBL" id="SFN55298.1"/>
    </source>
</evidence>
<organism evidence="3 4">
    <name type="scientific">Cohaesibacter marisflavi</name>
    <dbReference type="NCBI Taxonomy" id="655353"/>
    <lineage>
        <taxon>Bacteria</taxon>
        <taxon>Pseudomonadati</taxon>
        <taxon>Pseudomonadota</taxon>
        <taxon>Alphaproteobacteria</taxon>
        <taxon>Hyphomicrobiales</taxon>
        <taxon>Cohaesibacteraceae</taxon>
    </lineage>
</organism>
<dbReference type="AlphaFoldDB" id="A0A1I4ZYM3"/>
<keyword evidence="1" id="KW-0812">Transmembrane</keyword>
<dbReference type="STRING" id="655353.SAMN04488056_101277"/>
<feature type="transmembrane region" description="Helical" evidence="1">
    <location>
        <begin position="382"/>
        <end position="405"/>
    </location>
</feature>
<dbReference type="InterPro" id="IPR016040">
    <property type="entry name" value="NAD(P)-bd_dom"/>
</dbReference>
<protein>
    <submittedName>
        <fullName evidence="3">Uncharacterized conserved protein YbjT, contains NAD(P)-binding and DUF2867 domains</fullName>
    </submittedName>
</protein>
<reference evidence="3 4" key="1">
    <citation type="submission" date="2016-10" db="EMBL/GenBank/DDBJ databases">
        <authorList>
            <person name="de Groot N.N."/>
        </authorList>
    </citation>
    <scope>NUCLEOTIDE SEQUENCE [LARGE SCALE GENOMIC DNA]</scope>
    <source>
        <strain evidence="3 4">CGMCC 1.9157</strain>
    </source>
</reference>
<dbReference type="EMBL" id="FOVR01000001">
    <property type="protein sequence ID" value="SFN55298.1"/>
    <property type="molecule type" value="Genomic_DNA"/>
</dbReference>
<keyword evidence="1" id="KW-0472">Membrane</keyword>
<dbReference type="RefSeq" id="WP_090068081.1">
    <property type="nucleotide sequence ID" value="NZ_FOVR01000001.1"/>
</dbReference>
<dbReference type="InterPro" id="IPR036291">
    <property type="entry name" value="NAD(P)-bd_dom_sf"/>
</dbReference>
<dbReference type="InterPro" id="IPR025695">
    <property type="entry name" value="DoxX-like"/>
</dbReference>
<keyword evidence="4" id="KW-1185">Reference proteome</keyword>
<dbReference type="Proteomes" id="UP000199236">
    <property type="component" value="Unassembled WGS sequence"/>
</dbReference>
<feature type="transmembrane region" description="Helical" evidence="1">
    <location>
        <begin position="312"/>
        <end position="336"/>
    </location>
</feature>
<dbReference type="GO" id="GO:0044877">
    <property type="term" value="F:protein-containing complex binding"/>
    <property type="evidence" value="ECO:0007669"/>
    <property type="project" value="TreeGrafter"/>
</dbReference>
<accession>A0A1I4ZYM3</accession>
<dbReference type="PANTHER" id="PTHR12126:SF11">
    <property type="entry name" value="NADH DEHYDROGENASE [UBIQUINONE] 1 ALPHA SUBCOMPLEX SUBUNIT 9, MITOCHONDRIAL"/>
    <property type="match status" value="1"/>
</dbReference>
<feature type="transmembrane region" description="Helical" evidence="1">
    <location>
        <begin position="356"/>
        <end position="375"/>
    </location>
</feature>
<dbReference type="OrthoDB" id="5377001at2"/>
<name>A0A1I4ZYM3_9HYPH</name>
<dbReference type="PANTHER" id="PTHR12126">
    <property type="entry name" value="NADH-UBIQUINONE OXIDOREDUCTASE 39 KDA SUBUNIT-RELATED"/>
    <property type="match status" value="1"/>
</dbReference>
<sequence>MRILVLGGYGLIGSEICRALLRAEHEVVSLSRTPREAARLLPQVEWHTGDMRRMLESSEWVHLLDDVDAVVNAASALQDGLMADLEAVHHLSVKACLDACEERGILRFVQISSTGAEPNAPTAFMRTKAIGDDIVMDSSIEWVVLRPGLVLAPSAYSGTALLRLLAGFPYIQPLMMADRRIQTIHIDELTEAALMAVEGRIPAQADIDLVEAESHSFEELVASMRNWLGFSPAVKSFRFSGWTADLITSVANGLGRLGWRSPMRTTALQVLEGHVNGDPTLWHSISGRYCRSYEETLAMMPSTTQERWFSKLALLLPVLVATLSLFWILTGVLTLFDMQLAAKNLTGSGATVLQVQFLLASAAFIDIALGIAILIRRMAYQVCLAMVVMTVIYLLSASVLVPALWMDPAGALLKAIPALMVALVTRALLGSR</sequence>
<dbReference type="Pfam" id="PF13460">
    <property type="entry name" value="NAD_binding_10"/>
    <property type="match status" value="1"/>
</dbReference>
<feature type="transmembrane region" description="Helical" evidence="1">
    <location>
        <begin position="411"/>
        <end position="429"/>
    </location>
</feature>
<evidence type="ECO:0000256" key="1">
    <source>
        <dbReference type="SAM" id="Phobius"/>
    </source>
</evidence>
<gene>
    <name evidence="3" type="ORF">SAMN04488056_101277</name>
</gene>
<keyword evidence="1" id="KW-1133">Transmembrane helix</keyword>
<evidence type="ECO:0000259" key="2">
    <source>
        <dbReference type="Pfam" id="PF13460"/>
    </source>
</evidence>